<dbReference type="GO" id="GO:0004714">
    <property type="term" value="F:transmembrane receptor protein tyrosine kinase activity"/>
    <property type="evidence" value="ECO:0007669"/>
    <property type="project" value="UniProtKB-EC"/>
</dbReference>
<protein>
    <recommendedName>
        <fullName evidence="2">receptor protein-tyrosine kinase</fullName>
        <ecNumber evidence="2">2.7.10.1</ecNumber>
    </recommendedName>
</protein>
<keyword evidence="8" id="KW-0067">ATP-binding</keyword>
<keyword evidence="3" id="KW-0597">Phosphoprotein</keyword>
<evidence type="ECO:0000256" key="13">
    <source>
        <dbReference type="ARBA" id="ARBA00023180"/>
    </source>
</evidence>
<comment type="subcellular location">
    <subcellularLocation>
        <location evidence="1">Membrane</location>
        <topology evidence="1">Single-pass type I membrane protein</topology>
    </subcellularLocation>
</comment>
<keyword evidence="13" id="KW-0325">Glycoprotein</keyword>
<dbReference type="Pfam" id="PF01030">
    <property type="entry name" value="Recep_L_domain"/>
    <property type="match status" value="2"/>
</dbReference>
<keyword evidence="10 15" id="KW-0472">Membrane</keyword>
<evidence type="ECO:0000256" key="16">
    <source>
        <dbReference type="SAM" id="SignalP"/>
    </source>
</evidence>
<proteinExistence type="predicted"/>
<dbReference type="SUPFAM" id="SSF52058">
    <property type="entry name" value="L domain-like"/>
    <property type="match status" value="2"/>
</dbReference>
<dbReference type="InterPro" id="IPR009030">
    <property type="entry name" value="Growth_fac_rcpt_cys_sf"/>
</dbReference>
<evidence type="ECO:0000256" key="15">
    <source>
        <dbReference type="SAM" id="Phobius"/>
    </source>
</evidence>
<dbReference type="SUPFAM" id="SSF49265">
    <property type="entry name" value="Fibronectin type III"/>
    <property type="match status" value="2"/>
</dbReference>
<keyword evidence="6" id="KW-0547">Nucleotide-binding</keyword>
<keyword evidence="7" id="KW-0418">Kinase</keyword>
<dbReference type="EC" id="2.7.10.1" evidence="2"/>
<evidence type="ECO:0000256" key="4">
    <source>
        <dbReference type="ARBA" id="ARBA00022679"/>
    </source>
</evidence>
<feature type="domain" description="Furin-like cysteine-rich" evidence="17">
    <location>
        <begin position="176"/>
        <end position="301"/>
    </location>
</feature>
<dbReference type="Gene3D" id="2.10.220.10">
    <property type="entry name" value="Hormone Receptor, Insulin-like Growth Factor Receptor 1, Chain A, domain 2"/>
    <property type="match status" value="1"/>
</dbReference>
<reference evidence="20" key="1">
    <citation type="submission" date="2025-04" db="UniProtKB">
        <authorList>
            <consortium name="RefSeq"/>
        </authorList>
    </citation>
    <scope>IDENTIFICATION</scope>
    <source>
        <strain evidence="19 21">14028-0561.14</strain>
        <tissue evidence="21">Whole fly</tissue>
    </source>
</reference>
<dbReference type="SUPFAM" id="SSF57184">
    <property type="entry name" value="Growth factor receptor domain"/>
    <property type="match status" value="1"/>
</dbReference>
<dbReference type="OrthoDB" id="6612654at2759"/>
<evidence type="ECO:0000256" key="2">
    <source>
        <dbReference type="ARBA" id="ARBA00011902"/>
    </source>
</evidence>
<keyword evidence="16" id="KW-0732">Signal</keyword>
<feature type="signal peptide" evidence="16">
    <location>
        <begin position="1"/>
        <end position="19"/>
    </location>
</feature>
<dbReference type="RefSeq" id="XP_017033877.1">
    <property type="nucleotide sequence ID" value="XM_017178388.1"/>
</dbReference>
<dbReference type="Gene3D" id="3.80.20.20">
    <property type="entry name" value="Receptor L-domain"/>
    <property type="match status" value="2"/>
</dbReference>
<dbReference type="GO" id="GO:0016020">
    <property type="term" value="C:membrane"/>
    <property type="evidence" value="ECO:0007669"/>
    <property type="project" value="UniProtKB-SubCell"/>
</dbReference>
<dbReference type="Proteomes" id="UP001652661">
    <property type="component" value="Chromosome 2L"/>
</dbReference>
<feature type="domain" description="Receptor L-domain" evidence="18">
    <location>
        <begin position="42"/>
        <end position="153"/>
    </location>
</feature>
<keyword evidence="5 15" id="KW-0812">Transmembrane</keyword>
<evidence type="ECO:0000256" key="5">
    <source>
        <dbReference type="ARBA" id="ARBA00022692"/>
    </source>
</evidence>
<dbReference type="GO" id="GO:0005524">
    <property type="term" value="F:ATP binding"/>
    <property type="evidence" value="ECO:0007669"/>
    <property type="project" value="UniProtKB-KW"/>
</dbReference>
<sequence>MLPSASLMLVALLGAIAEAKPEHECTSIDIRNDCKNMHQLDNCTVVTGYLMITLITSDVPCNYSQYTFPLLTEVTEFVVFTGVRGLTNITDMFPHLTIIRGRRLFLNYALGVTSMPDLEQLAFPQLMAIQNGQVFIGNCPKLCNTDRVNWDLLTLSTGDNQIIATGSNCSSPVCTGCASSHCWSNLYCQRSLNENIANPKANINSCHEECFGGCSNHSTSAADCTVCRGLSDAGTCVKSCPKDKYVLEHHQRCYSKRDCTLKHKYYIYGSQCVAFCPSGYRANSQFECVECGPEEACISFCTPESPANAFTIYNIADAEKVRGCQIFNASLIITIRQKVNESQLIQSFTSIREIRGYLKVYRSSELRSLKFLSNLVRIYGDPMESHRYSIVLYDNRRLSELWDPAHKMELGDGGMFINRNNKLCNRLMLGFQRAVSHDRALDSLQTNDQEVLCSPSKLQLNVQKRTYRTVNLSWLKSQTSQRLEIIHRPLPPGKLYHEESELEAPVCTRINWKRRLLFPDELQENGTHYLFELDSLEPDTRYACLLRTFSDDNLHEARSDLTYVQTERDIPKPPVLQLLKKTDNSLSVRMAGQDHDSFLLTVLELADDQAYIEQRNYCHQPSYVWQDMDSAQWLAFEDYDDCCAHKEEQAEDARFIADMREQYRCTLDNRKQCRELDLAEATLPQFRLPGNTSEYDLRQLHRYRLYAMQLQACNELGCSSYTALHERTNYTMGADQLTHLQACYVQETQKYIIRFQEPLQPNGLVVNYVIHYRNNFTQTHTGCVTRQEHANAGYVFAEHLNITYTDCAVRVHSLAGNAITPYVPITQCTDEEQQLAHSRPAKELVTDITYVPVTAVHARGISIFLICFLFGCGATLVWVLYKRRCWQKWPGLRRYMPIREQWLRERQQPEDREILVDGFETVRFQNNNINGNADDYPM</sequence>
<dbReference type="Pfam" id="PF00757">
    <property type="entry name" value="Furin-like"/>
    <property type="match status" value="1"/>
</dbReference>
<dbReference type="InterPro" id="IPR006211">
    <property type="entry name" value="Furin-like_Cys-rich_dom"/>
</dbReference>
<evidence type="ECO:0000256" key="8">
    <source>
        <dbReference type="ARBA" id="ARBA00022840"/>
    </source>
</evidence>
<evidence type="ECO:0000259" key="17">
    <source>
        <dbReference type="Pfam" id="PF00757"/>
    </source>
</evidence>
<dbReference type="RefSeq" id="XP_070145137.1">
    <property type="nucleotide sequence ID" value="XM_070289036.1"/>
</dbReference>
<dbReference type="OMA" id="IQRGHVY"/>
<name>A0A6P4IXU1_DROKI</name>
<keyword evidence="12 20" id="KW-0675">Receptor</keyword>
<evidence type="ECO:0000313" key="19">
    <source>
        <dbReference type="Proteomes" id="UP001652661"/>
    </source>
</evidence>
<dbReference type="InterPro" id="IPR000494">
    <property type="entry name" value="Rcpt_L-dom"/>
</dbReference>
<reference evidence="19" key="2">
    <citation type="submission" date="2025-05" db="UniProtKB">
        <authorList>
            <consortium name="RefSeq"/>
        </authorList>
    </citation>
    <scope>NUCLEOTIDE SEQUENCE [LARGE SCALE GENOMIC DNA]</scope>
    <source>
        <strain evidence="19">14028-0561.14</strain>
    </source>
</reference>
<evidence type="ECO:0000256" key="6">
    <source>
        <dbReference type="ARBA" id="ARBA00022741"/>
    </source>
</evidence>
<evidence type="ECO:0000256" key="12">
    <source>
        <dbReference type="ARBA" id="ARBA00023170"/>
    </source>
</evidence>
<comment type="catalytic activity">
    <reaction evidence="14">
        <text>L-tyrosyl-[protein] + ATP = O-phospho-L-tyrosyl-[protein] + ADP + H(+)</text>
        <dbReference type="Rhea" id="RHEA:10596"/>
        <dbReference type="Rhea" id="RHEA-COMP:10136"/>
        <dbReference type="Rhea" id="RHEA-COMP:20101"/>
        <dbReference type="ChEBI" id="CHEBI:15378"/>
        <dbReference type="ChEBI" id="CHEBI:30616"/>
        <dbReference type="ChEBI" id="CHEBI:46858"/>
        <dbReference type="ChEBI" id="CHEBI:61978"/>
        <dbReference type="ChEBI" id="CHEBI:456216"/>
        <dbReference type="EC" id="2.7.10.1"/>
    </reaction>
</comment>
<dbReference type="InterPro" id="IPR036116">
    <property type="entry name" value="FN3_sf"/>
</dbReference>
<feature type="transmembrane region" description="Helical" evidence="15">
    <location>
        <begin position="861"/>
        <end position="881"/>
    </location>
</feature>
<dbReference type="AlphaFoldDB" id="A0A6P4IXU1"/>
<keyword evidence="11" id="KW-0829">Tyrosine-protein kinase</keyword>
<dbReference type="GeneID" id="108082828"/>
<dbReference type="CDD" id="cd00064">
    <property type="entry name" value="FU"/>
    <property type="match status" value="1"/>
</dbReference>
<evidence type="ECO:0000256" key="1">
    <source>
        <dbReference type="ARBA" id="ARBA00004479"/>
    </source>
</evidence>
<evidence type="ECO:0000256" key="14">
    <source>
        <dbReference type="ARBA" id="ARBA00051243"/>
    </source>
</evidence>
<dbReference type="InterPro" id="IPR006212">
    <property type="entry name" value="Furin_repeat"/>
</dbReference>
<accession>A0A6P4IXU1</accession>
<evidence type="ECO:0000256" key="3">
    <source>
        <dbReference type="ARBA" id="ARBA00022553"/>
    </source>
</evidence>
<evidence type="ECO:0000313" key="20">
    <source>
        <dbReference type="RefSeq" id="XP_017033877.1"/>
    </source>
</evidence>
<keyword evidence="4" id="KW-0808">Transferase</keyword>
<gene>
    <name evidence="20 21" type="primary">LOC108082828</name>
</gene>
<keyword evidence="9 15" id="KW-1133">Transmembrane helix</keyword>
<evidence type="ECO:0000256" key="10">
    <source>
        <dbReference type="ARBA" id="ARBA00023136"/>
    </source>
</evidence>
<feature type="chain" id="PRO_5027836238" description="receptor protein-tyrosine kinase" evidence="16">
    <location>
        <begin position="20"/>
        <end position="938"/>
    </location>
</feature>
<keyword evidence="19" id="KW-1185">Reference proteome</keyword>
<dbReference type="InterPro" id="IPR036941">
    <property type="entry name" value="Rcpt_L-dom_sf"/>
</dbReference>
<feature type="domain" description="Receptor L-domain" evidence="18">
    <location>
        <begin position="323"/>
        <end position="426"/>
    </location>
</feature>
<evidence type="ECO:0000259" key="18">
    <source>
        <dbReference type="Pfam" id="PF01030"/>
    </source>
</evidence>
<organism evidence="19 20">
    <name type="scientific">Drosophila kikkawai</name>
    <name type="common">Fruit fly</name>
    <dbReference type="NCBI Taxonomy" id="30033"/>
    <lineage>
        <taxon>Eukaryota</taxon>
        <taxon>Metazoa</taxon>
        <taxon>Ecdysozoa</taxon>
        <taxon>Arthropoda</taxon>
        <taxon>Hexapoda</taxon>
        <taxon>Insecta</taxon>
        <taxon>Pterygota</taxon>
        <taxon>Neoptera</taxon>
        <taxon>Endopterygota</taxon>
        <taxon>Diptera</taxon>
        <taxon>Brachycera</taxon>
        <taxon>Muscomorpha</taxon>
        <taxon>Ephydroidea</taxon>
        <taxon>Drosophilidae</taxon>
        <taxon>Drosophila</taxon>
        <taxon>Sophophora</taxon>
    </lineage>
</organism>
<dbReference type="SMR" id="A0A6P4IXU1"/>
<evidence type="ECO:0000256" key="11">
    <source>
        <dbReference type="ARBA" id="ARBA00023137"/>
    </source>
</evidence>
<evidence type="ECO:0000313" key="21">
    <source>
        <dbReference type="RefSeq" id="XP_070145137.1"/>
    </source>
</evidence>
<evidence type="ECO:0000256" key="7">
    <source>
        <dbReference type="ARBA" id="ARBA00022777"/>
    </source>
</evidence>
<evidence type="ECO:0000256" key="9">
    <source>
        <dbReference type="ARBA" id="ARBA00022989"/>
    </source>
</evidence>